<dbReference type="STRING" id="1344416.A0A139ACZ9"/>
<sequence length="919" mass="103925">MDEIVRETRLTREVISWQLHRSDSKYSRHGAGGGRNRAMGLRDIPYYVVGPFIRFRGVDIEKGVWKGSALVLVRTNWDGSLISPHVVFEDSGEEESLNHSGGKSFFDRFSSKHRHKHYRDSKDGHSSVARNPSKDSVLGHLAESKLKEMNMDKSAPGPAGAFSRFPPSRSDSAATSSGQSSFGTFSSVPRNGTIFSNKPSLRPVLILKETLYTTSADNPPATSASSATLPETEAAPSDDAWVRTGQAGERAVEPELLEMNLFGFSVWRFDLTVDQDATNTKKVRYRMVFPEAQSKLRPKDIGEHRPGPMRIFEDGDELEFHDWKNWASFHVPGRDTRVRAAFFTCNGFEIYNDDIFNFPEQPINRWMNLPGKLERETAPWTQEMEEFARGFYFRNYCMHFLTSPFEDALRSIPYIFTCDDHDLFDGFGSYPDSLQNSPVFQGIGRVAFRNYLLFQQHTTIPRARDDGFFPVNPTPDGRFATGFNLVVRLSARVVLVAVDSRSERSKEKVFKDDSWALVRNAMEYEGRVGMEHLLFVNPVPMIFGDIGSVEGIMEWMSNALNSNTWLHRVVDKLGLWRLETLKFGEPQFLDDCVDHWTSKLHIVERNVILRDLATFAKMNSARVTVLAGDVHCAGVGRLRSQGVKTRDQEASDHKTIYQLICSAICNDPPPAVVVNWMFEGTDRPPRGVFTHKNKNGRVVHLPGDEIVVGRVQEGLVRFRELQKIWSEEVHGSRRSWGAKAGSGTGDKIGFRDKAHLKRVGKRKLLRHRNWCEITELPALSVAPENPYVPVVGADPTYVPAEETPRHLPGRVEFILHCERAREYKRLKQRLSKGMKRDPKQWALQMSALQQDRINQTGDYYPETNIYGLVVPGLLPSYRPLTVPRQMLRPATSLSHVTSGTQETANGSTVGLVPHTPPHT</sequence>
<evidence type="ECO:0000256" key="1">
    <source>
        <dbReference type="SAM" id="MobiDB-lite"/>
    </source>
</evidence>
<gene>
    <name evidence="3" type="ORF">M427DRAFT_33063</name>
</gene>
<dbReference type="InterPro" id="IPR043904">
    <property type="entry name" value="PhoD_2-like"/>
</dbReference>
<keyword evidence="4" id="KW-1185">Reference proteome</keyword>
<evidence type="ECO:0000313" key="4">
    <source>
        <dbReference type="Proteomes" id="UP000070544"/>
    </source>
</evidence>
<feature type="domain" description="PhoD-like phosphatase" evidence="2">
    <location>
        <begin position="346"/>
        <end position="558"/>
    </location>
</feature>
<dbReference type="InterPro" id="IPR038607">
    <property type="entry name" value="PhoD-like_sf"/>
</dbReference>
<dbReference type="Proteomes" id="UP000070544">
    <property type="component" value="Unassembled WGS sequence"/>
</dbReference>
<dbReference type="OMA" id="DANTYEM"/>
<feature type="region of interest" description="Disordered" evidence="1">
    <location>
        <begin position="116"/>
        <end position="137"/>
    </location>
</feature>
<proteinExistence type="predicted"/>
<feature type="compositionally biased region" description="Polar residues" evidence="1">
    <location>
        <begin position="892"/>
        <end position="908"/>
    </location>
</feature>
<dbReference type="PANTHER" id="PTHR46689:SF1">
    <property type="entry name" value="PHOD-LIKE PHOSPHATASE DOMAIN-CONTAINING PROTEIN"/>
    <property type="match status" value="1"/>
</dbReference>
<dbReference type="GO" id="GO:0016020">
    <property type="term" value="C:membrane"/>
    <property type="evidence" value="ECO:0007669"/>
    <property type="project" value="TreeGrafter"/>
</dbReference>
<dbReference type="EMBL" id="KQ965768">
    <property type="protein sequence ID" value="KXS14628.1"/>
    <property type="molecule type" value="Genomic_DNA"/>
</dbReference>
<evidence type="ECO:0000259" key="2">
    <source>
        <dbReference type="Pfam" id="PF19050"/>
    </source>
</evidence>
<dbReference type="AlphaFoldDB" id="A0A139ACZ9"/>
<feature type="region of interest" description="Disordered" evidence="1">
    <location>
        <begin position="892"/>
        <end position="919"/>
    </location>
</feature>
<name>A0A139ACZ9_GONPJ</name>
<feature type="region of interest" description="Disordered" evidence="1">
    <location>
        <begin position="215"/>
        <end position="240"/>
    </location>
</feature>
<dbReference type="PANTHER" id="PTHR46689">
    <property type="entry name" value="MEMBRANE PROTEIN, PUTATIVE-RELATED"/>
    <property type="match status" value="1"/>
</dbReference>
<accession>A0A139ACZ9</accession>
<dbReference type="Gene3D" id="3.60.21.70">
    <property type="entry name" value="PhoD-like phosphatase"/>
    <property type="match status" value="1"/>
</dbReference>
<reference evidence="3 4" key="1">
    <citation type="journal article" date="2015" name="Genome Biol. Evol.">
        <title>Phylogenomic analyses indicate that early fungi evolved digesting cell walls of algal ancestors of land plants.</title>
        <authorList>
            <person name="Chang Y."/>
            <person name="Wang S."/>
            <person name="Sekimoto S."/>
            <person name="Aerts A.L."/>
            <person name="Choi C."/>
            <person name="Clum A."/>
            <person name="LaButti K.M."/>
            <person name="Lindquist E.A."/>
            <person name="Yee Ngan C."/>
            <person name="Ohm R.A."/>
            <person name="Salamov A.A."/>
            <person name="Grigoriev I.V."/>
            <person name="Spatafora J.W."/>
            <person name="Berbee M.L."/>
        </authorList>
    </citation>
    <scope>NUCLEOTIDE SEQUENCE [LARGE SCALE GENOMIC DNA]</scope>
    <source>
        <strain evidence="3 4">JEL478</strain>
    </source>
</reference>
<feature type="region of interest" description="Disordered" evidence="1">
    <location>
        <begin position="151"/>
        <end position="184"/>
    </location>
</feature>
<feature type="compositionally biased region" description="Polar residues" evidence="1">
    <location>
        <begin position="215"/>
        <end position="229"/>
    </location>
</feature>
<dbReference type="Pfam" id="PF19050">
    <property type="entry name" value="PhoD_2"/>
    <property type="match status" value="2"/>
</dbReference>
<organism evidence="3 4">
    <name type="scientific">Gonapodya prolifera (strain JEL478)</name>
    <name type="common">Monoblepharis prolifera</name>
    <dbReference type="NCBI Taxonomy" id="1344416"/>
    <lineage>
        <taxon>Eukaryota</taxon>
        <taxon>Fungi</taxon>
        <taxon>Fungi incertae sedis</taxon>
        <taxon>Chytridiomycota</taxon>
        <taxon>Chytridiomycota incertae sedis</taxon>
        <taxon>Monoblepharidomycetes</taxon>
        <taxon>Monoblepharidales</taxon>
        <taxon>Gonapodyaceae</taxon>
        <taxon>Gonapodya</taxon>
    </lineage>
</organism>
<feature type="compositionally biased region" description="Low complexity" evidence="1">
    <location>
        <begin position="168"/>
        <end position="184"/>
    </location>
</feature>
<feature type="domain" description="PhoD-like phosphatase" evidence="2">
    <location>
        <begin position="567"/>
        <end position="677"/>
    </location>
</feature>
<dbReference type="OrthoDB" id="2419400at2759"/>
<evidence type="ECO:0000313" key="3">
    <source>
        <dbReference type="EMBL" id="KXS14628.1"/>
    </source>
</evidence>
<protein>
    <recommendedName>
        <fullName evidence="2">PhoD-like phosphatase domain-containing protein</fullName>
    </recommendedName>
</protein>